<evidence type="ECO:0000313" key="2">
    <source>
        <dbReference type="EMBL" id="MCC0176282.1"/>
    </source>
</evidence>
<keyword evidence="3" id="KW-1185">Reference proteome</keyword>
<proteinExistence type="predicted"/>
<sequence length="443" mass="49558">MYWLISILVAIAIIFTNVSPLNSQTISANESNNEPEAELVDLAEFSDTLDKLETKWEADYEQYFDRNFSHSSRSAKKIARQLTDVKERSKINPAVIWAIPNDDFLQLMLVTPNNQFVVKQVRGATRKRLTQRIRDLEAGIGDRNSLKYLPPARLIYNWLFKPLDPYLAAEGIDTVLLCTGTTLRSLPFSALHDGEKFVVEKYNIARIPAFSLTDTSYQPRTDKKVLATGASEFDDLPSLPGVEIELDTIVPKLWSGEKILNQDFTVANLKQAHQSGSFDIIHIASHSLFDSGSPENSYIQFDDRKLSLDQLTNLELDLPQVDLLVLSACETALGNKDAEFGFAGLAMQSGVKSALASLWTISDAGTVVLMSEFYQELRSTPIKAEALRKAQLSMLQQKVYVEGTKVRGSAIEVDLPSNTARAELQNFNHPFYWAGFTIIGNPW</sequence>
<reference evidence="2" key="1">
    <citation type="journal article" date="2021" name="Antonie Van Leeuwenhoek">
        <title>Draft genome and description of Waterburya agarophytonicola gen. nov. sp. nov. (Pleurocapsales, Cyanobacteria): a seaweed symbiont.</title>
        <authorList>
            <person name="Bonthond G."/>
            <person name="Shalygin S."/>
            <person name="Bayer T."/>
            <person name="Weinberger F."/>
        </authorList>
    </citation>
    <scope>NUCLEOTIDE SEQUENCE</scope>
    <source>
        <strain evidence="2">KI4</strain>
    </source>
</reference>
<dbReference type="Pfam" id="PF12770">
    <property type="entry name" value="CHAT"/>
    <property type="match status" value="1"/>
</dbReference>
<feature type="domain" description="CHAT" evidence="1">
    <location>
        <begin position="150"/>
        <end position="441"/>
    </location>
</feature>
<accession>A0A964BQ42</accession>
<dbReference type="Proteomes" id="UP000729733">
    <property type="component" value="Unassembled WGS sequence"/>
</dbReference>
<protein>
    <submittedName>
        <fullName evidence="2">CHAT domain-containing protein</fullName>
    </submittedName>
</protein>
<name>A0A964BQ42_9CYAN</name>
<comment type="caution">
    <text evidence="2">The sequence shown here is derived from an EMBL/GenBank/DDBJ whole genome shotgun (WGS) entry which is preliminary data.</text>
</comment>
<dbReference type="InterPro" id="IPR024983">
    <property type="entry name" value="CHAT_dom"/>
</dbReference>
<dbReference type="EMBL" id="JADWDC010000008">
    <property type="protein sequence ID" value="MCC0176282.1"/>
    <property type="molecule type" value="Genomic_DNA"/>
</dbReference>
<dbReference type="AlphaFoldDB" id="A0A964BQ42"/>
<evidence type="ECO:0000259" key="1">
    <source>
        <dbReference type="Pfam" id="PF12770"/>
    </source>
</evidence>
<gene>
    <name evidence="2" type="ORF">I4641_04740</name>
</gene>
<evidence type="ECO:0000313" key="3">
    <source>
        <dbReference type="Proteomes" id="UP000729733"/>
    </source>
</evidence>
<organism evidence="2 3">
    <name type="scientific">Waterburya agarophytonicola KI4</name>
    <dbReference type="NCBI Taxonomy" id="2874699"/>
    <lineage>
        <taxon>Bacteria</taxon>
        <taxon>Bacillati</taxon>
        <taxon>Cyanobacteriota</taxon>
        <taxon>Cyanophyceae</taxon>
        <taxon>Pleurocapsales</taxon>
        <taxon>Hyellaceae</taxon>
        <taxon>Waterburya</taxon>
        <taxon>Waterburya agarophytonicola</taxon>
    </lineage>
</organism>